<accession>A0A1G4HZU2</accession>
<dbReference type="GeneID" id="92381559"/>
<comment type="caution">
    <text evidence="2">The sequence shown here is derived from an EMBL/GenBank/DDBJ whole genome shotgun (WGS) entry which is preliminary data.</text>
</comment>
<protein>
    <submittedName>
        <fullName evidence="2">Trypanosome variant surface glycoprotein C-terminal domain containing protein, putative</fullName>
    </submittedName>
</protein>
<keyword evidence="3" id="KW-1185">Reference proteome</keyword>
<sequence>MAIHIACATDSGAACTAATAGNKIKTKASFSSSTIAKADGALSGGAFTPIATGPILKQQKTPAHINAEATDIKAALNKLEQIKPLTDSDIFTTSPKLREYVKTQIFNLQPAAQEQQAVATQITDHISKNYGKGSAGFTDKIWKAAKDIPLEYLTAKQIERKKLETVSDIDDLSTAVALDLSKDDTKLENTCETESIAKKHKDDCSAVADKTQCNDKPGCKYNEKDSKCEEDPAKTTAAETTSKSSDKKNQDECKDGCKWENNACKDSSISSTNNSLSMWLLQFKFGSTLVLYMFLLKFMNICEVE</sequence>
<dbReference type="VEuPathDB" id="TriTrypDB:TEOVI_000762500"/>
<dbReference type="Proteomes" id="UP000195570">
    <property type="component" value="Unassembled WGS sequence"/>
</dbReference>
<gene>
    <name evidence="2" type="ORF">TEOVI_000762500</name>
</gene>
<dbReference type="RefSeq" id="XP_067076601.1">
    <property type="nucleotide sequence ID" value="XM_067220500.1"/>
</dbReference>
<dbReference type="SUPFAM" id="SSF58087">
    <property type="entry name" value="Variant surface glycoprotein (N-terminal domain)"/>
    <property type="match status" value="1"/>
</dbReference>
<evidence type="ECO:0000256" key="1">
    <source>
        <dbReference type="SAM" id="MobiDB-lite"/>
    </source>
</evidence>
<dbReference type="EMBL" id="CZPT02000189">
    <property type="protein sequence ID" value="SCU64918.1"/>
    <property type="molecule type" value="Genomic_DNA"/>
</dbReference>
<feature type="region of interest" description="Disordered" evidence="1">
    <location>
        <begin position="223"/>
        <end position="253"/>
    </location>
</feature>
<name>A0A1G4HZU2_TRYEQ</name>
<proteinExistence type="predicted"/>
<feature type="compositionally biased region" description="Basic and acidic residues" evidence="1">
    <location>
        <begin position="223"/>
        <end position="233"/>
    </location>
</feature>
<reference evidence="2" key="1">
    <citation type="submission" date="2016-09" db="EMBL/GenBank/DDBJ databases">
        <authorList>
            <person name="Hebert L."/>
            <person name="Moumen B."/>
        </authorList>
    </citation>
    <scope>NUCLEOTIDE SEQUENCE [LARGE SCALE GENOMIC DNA]</scope>
    <source>
        <strain evidence="2">OVI</strain>
    </source>
</reference>
<evidence type="ECO:0000313" key="2">
    <source>
        <dbReference type="EMBL" id="SCU64918.1"/>
    </source>
</evidence>
<feature type="compositionally biased region" description="Low complexity" evidence="1">
    <location>
        <begin position="234"/>
        <end position="243"/>
    </location>
</feature>
<dbReference type="AlphaFoldDB" id="A0A1G4HZU2"/>
<organism evidence="2 3">
    <name type="scientific">Trypanosoma equiperdum</name>
    <dbReference type="NCBI Taxonomy" id="5694"/>
    <lineage>
        <taxon>Eukaryota</taxon>
        <taxon>Discoba</taxon>
        <taxon>Euglenozoa</taxon>
        <taxon>Kinetoplastea</taxon>
        <taxon>Metakinetoplastina</taxon>
        <taxon>Trypanosomatida</taxon>
        <taxon>Trypanosomatidae</taxon>
        <taxon>Trypanosoma</taxon>
    </lineage>
</organism>
<feature type="compositionally biased region" description="Basic and acidic residues" evidence="1">
    <location>
        <begin position="244"/>
        <end position="253"/>
    </location>
</feature>
<evidence type="ECO:0000313" key="3">
    <source>
        <dbReference type="Proteomes" id="UP000195570"/>
    </source>
</evidence>
<dbReference type="Gene3D" id="3.30.1680.40">
    <property type="match status" value="1"/>
</dbReference>